<evidence type="ECO:0000313" key="4">
    <source>
        <dbReference type="Proteomes" id="UP000479639"/>
    </source>
</evidence>
<dbReference type="PANTHER" id="PTHR30336:SF6">
    <property type="entry name" value="INTEGRAL MEMBRANE PROTEIN"/>
    <property type="match status" value="1"/>
</dbReference>
<comment type="caution">
    <text evidence="3">The sequence shown here is derived from an EMBL/GenBank/DDBJ whole genome shotgun (WGS) entry which is preliminary data.</text>
</comment>
<dbReference type="InterPro" id="IPR051599">
    <property type="entry name" value="Cell_Envelope_Assoc"/>
</dbReference>
<protein>
    <recommendedName>
        <fullName evidence="2">DUF218 domain-containing protein</fullName>
    </recommendedName>
</protein>
<keyword evidence="1" id="KW-0472">Membrane</keyword>
<dbReference type="CDD" id="cd06259">
    <property type="entry name" value="YdcF-like"/>
    <property type="match status" value="1"/>
</dbReference>
<feature type="domain" description="DUF218" evidence="2">
    <location>
        <begin position="85"/>
        <end position="222"/>
    </location>
</feature>
<dbReference type="Pfam" id="PF02698">
    <property type="entry name" value="DUF218"/>
    <property type="match status" value="1"/>
</dbReference>
<dbReference type="Proteomes" id="UP000479639">
    <property type="component" value="Unassembled WGS sequence"/>
</dbReference>
<evidence type="ECO:0000256" key="1">
    <source>
        <dbReference type="SAM" id="Phobius"/>
    </source>
</evidence>
<keyword evidence="4" id="KW-1185">Reference proteome</keyword>
<dbReference type="InterPro" id="IPR003848">
    <property type="entry name" value="DUF218"/>
</dbReference>
<reference evidence="3 4" key="1">
    <citation type="submission" date="2019-09" db="EMBL/GenBank/DDBJ databases">
        <title>Whole genome shotgun sequencing (WGS) of Ellagibacter isourolithinifaciens DSM 104140(T) and Adlercreutzia muris DSM 29508(T).</title>
        <authorList>
            <person name="Stoll D.A."/>
            <person name="Danylec N."/>
            <person name="Huch M."/>
        </authorList>
    </citation>
    <scope>NUCLEOTIDE SEQUENCE [LARGE SCALE GENOMIC DNA]</scope>
    <source>
        <strain evidence="3 4">DSM 29508</strain>
    </source>
</reference>
<evidence type="ECO:0000259" key="2">
    <source>
        <dbReference type="Pfam" id="PF02698"/>
    </source>
</evidence>
<dbReference type="EMBL" id="WAJS01000031">
    <property type="protein sequence ID" value="KAB1642352.1"/>
    <property type="molecule type" value="Genomic_DNA"/>
</dbReference>
<accession>A0A7C8BQ58</accession>
<name>A0A7C8BQ58_9ACTN</name>
<dbReference type="AlphaFoldDB" id="A0A7C8BQ58"/>
<evidence type="ECO:0000313" key="3">
    <source>
        <dbReference type="EMBL" id="KAB1642352.1"/>
    </source>
</evidence>
<proteinExistence type="predicted"/>
<sequence>MTPEAAQICYSERLPNRRPPRRCPVPRDRAHRPSLAARCLRALAFAALALAVVVVAANVITVGATRGNVHTVAQTAELLEGQPADAVVVLGASVYPDGTPSDILADRLEVAVDLYRSGAARAIIVSGDNRSSHYNESDAMKAFCVDLGVPSTDVYVDHGGVGTYESMYRARHVFGAERIIVATQAYHLYRAMFAADCLGMEAWGVACDKGTYNDQARYSMREALARTKDFLAALLRLPVDTGGETVSLDAPGDLT</sequence>
<gene>
    <name evidence="3" type="ORF">F8D48_09425</name>
</gene>
<keyword evidence="1" id="KW-1133">Transmembrane helix</keyword>
<organism evidence="3 4">
    <name type="scientific">Adlercreutzia muris</name>
    <dbReference type="NCBI Taxonomy" id="1796610"/>
    <lineage>
        <taxon>Bacteria</taxon>
        <taxon>Bacillati</taxon>
        <taxon>Actinomycetota</taxon>
        <taxon>Coriobacteriia</taxon>
        <taxon>Eggerthellales</taxon>
        <taxon>Eggerthellaceae</taxon>
        <taxon>Adlercreutzia</taxon>
    </lineage>
</organism>
<dbReference type="PANTHER" id="PTHR30336">
    <property type="entry name" value="INNER MEMBRANE PROTEIN, PROBABLE PERMEASE"/>
    <property type="match status" value="1"/>
</dbReference>
<dbReference type="GO" id="GO:0005886">
    <property type="term" value="C:plasma membrane"/>
    <property type="evidence" value="ECO:0007669"/>
    <property type="project" value="TreeGrafter"/>
</dbReference>
<keyword evidence="1" id="KW-0812">Transmembrane</keyword>
<feature type="transmembrane region" description="Helical" evidence="1">
    <location>
        <begin position="39"/>
        <end position="60"/>
    </location>
</feature>